<dbReference type="STRING" id="1856405.BFC17_19600"/>
<dbReference type="RefSeq" id="WP_070176705.1">
    <property type="nucleotide sequence ID" value="NZ_BMJR01000003.1"/>
</dbReference>
<gene>
    <name evidence="2" type="ORF">BFC17_19600</name>
</gene>
<dbReference type="Proteomes" id="UP000176037">
    <property type="component" value="Unassembled WGS sequence"/>
</dbReference>
<sequence length="254" mass="26225">MLKKAIFLSAALFAGSSNATLLTDTSGLGFDVTTVGASTIGGVVVDLLGTNGTHIISQLAASNLFVGFYDTGSPAPYQGNPGTVGIQTGFDAAVTAALGGGLAGASFRFTLWDGDTATGDFDEDDNLLLINGLSFGSWSDVNAEWTNGAGAVLGAQSGGGFRDDTLDTGWFTSTDTALLDELLTSLESTEEMVFQLMDDDPYDNFFDFTQGIDQELIDVGQGPTVQPSEVSAPAALSLMGLGLLGMAGFRRKKA</sequence>
<comment type="caution">
    <text evidence="2">The sequence shown here is derived from an EMBL/GenBank/DDBJ whole genome shotgun (WGS) entry which is preliminary data.</text>
</comment>
<evidence type="ECO:0000313" key="3">
    <source>
        <dbReference type="Proteomes" id="UP000176037"/>
    </source>
</evidence>
<organism evidence="2 3">
    <name type="scientific">Alteromonas lipolytica</name>
    <dbReference type="NCBI Taxonomy" id="1856405"/>
    <lineage>
        <taxon>Bacteria</taxon>
        <taxon>Pseudomonadati</taxon>
        <taxon>Pseudomonadota</taxon>
        <taxon>Gammaproteobacteria</taxon>
        <taxon>Alteromonadales</taxon>
        <taxon>Alteromonadaceae</taxon>
        <taxon>Alteromonas/Salinimonas group</taxon>
        <taxon>Alteromonas</taxon>
    </lineage>
</organism>
<dbReference type="EMBL" id="MJIC01000014">
    <property type="protein sequence ID" value="OFI33778.1"/>
    <property type="molecule type" value="Genomic_DNA"/>
</dbReference>
<proteinExistence type="predicted"/>
<dbReference type="AlphaFoldDB" id="A0A1E8FDW4"/>
<accession>A0A1E8FDW4</accession>
<reference evidence="2 3" key="1">
    <citation type="submission" date="2016-09" db="EMBL/GenBank/DDBJ databases">
        <title>Alteromonas lipolytica, a new species isolated from sea water.</title>
        <authorList>
            <person name="Wu Y.-H."/>
            <person name="Cheng H."/>
            <person name="Xu X.-W."/>
        </authorList>
    </citation>
    <scope>NUCLEOTIDE SEQUENCE [LARGE SCALE GENOMIC DNA]</scope>
    <source>
        <strain evidence="2 3">JW12</strain>
    </source>
</reference>
<feature type="signal peptide" evidence="1">
    <location>
        <begin position="1"/>
        <end position="19"/>
    </location>
</feature>
<evidence type="ECO:0000256" key="1">
    <source>
        <dbReference type="SAM" id="SignalP"/>
    </source>
</evidence>
<keyword evidence="1" id="KW-0732">Signal</keyword>
<name>A0A1E8FDW4_9ALTE</name>
<evidence type="ECO:0008006" key="4">
    <source>
        <dbReference type="Google" id="ProtNLM"/>
    </source>
</evidence>
<dbReference type="OrthoDB" id="9181141at2"/>
<keyword evidence="3" id="KW-1185">Reference proteome</keyword>
<feature type="chain" id="PRO_5009214313" description="PEP-CTERM protein-sorting domain-containing protein" evidence="1">
    <location>
        <begin position="20"/>
        <end position="254"/>
    </location>
</feature>
<protein>
    <recommendedName>
        <fullName evidence="4">PEP-CTERM protein-sorting domain-containing protein</fullName>
    </recommendedName>
</protein>
<evidence type="ECO:0000313" key="2">
    <source>
        <dbReference type="EMBL" id="OFI33778.1"/>
    </source>
</evidence>